<evidence type="ECO:0000256" key="1">
    <source>
        <dbReference type="ARBA" id="ARBA00022729"/>
    </source>
</evidence>
<reference evidence="4" key="2">
    <citation type="submission" date="2020-09" db="EMBL/GenBank/DDBJ databases">
        <authorList>
            <person name="Sun Q."/>
            <person name="Zhou Y."/>
        </authorList>
    </citation>
    <scope>NUCLEOTIDE SEQUENCE</scope>
    <source>
        <strain evidence="4">CGMCC 1.15254</strain>
    </source>
</reference>
<evidence type="ECO:0000313" key="5">
    <source>
        <dbReference type="Proteomes" id="UP000632498"/>
    </source>
</evidence>
<dbReference type="PANTHER" id="PTHR35936:SF35">
    <property type="entry name" value="L-CYSTINE-BINDING PROTEIN TCYJ"/>
    <property type="match status" value="1"/>
</dbReference>
<keyword evidence="5" id="KW-1185">Reference proteome</keyword>
<dbReference type="SMART" id="SM00062">
    <property type="entry name" value="PBPb"/>
    <property type="match status" value="1"/>
</dbReference>
<evidence type="ECO:0000259" key="3">
    <source>
        <dbReference type="SMART" id="SM00062"/>
    </source>
</evidence>
<evidence type="ECO:0000256" key="2">
    <source>
        <dbReference type="SAM" id="SignalP"/>
    </source>
</evidence>
<dbReference type="AlphaFoldDB" id="A0A917BTZ0"/>
<dbReference type="EMBL" id="BMHV01000006">
    <property type="protein sequence ID" value="GGF58640.1"/>
    <property type="molecule type" value="Genomic_DNA"/>
</dbReference>
<organism evidence="4 5">
    <name type="scientific">Terasakiella brassicae</name>
    <dbReference type="NCBI Taxonomy" id="1634917"/>
    <lineage>
        <taxon>Bacteria</taxon>
        <taxon>Pseudomonadati</taxon>
        <taxon>Pseudomonadota</taxon>
        <taxon>Alphaproteobacteria</taxon>
        <taxon>Rhodospirillales</taxon>
        <taxon>Terasakiellaceae</taxon>
        <taxon>Terasakiella</taxon>
    </lineage>
</organism>
<reference evidence="4" key="1">
    <citation type="journal article" date="2014" name="Int. J. Syst. Evol. Microbiol.">
        <title>Complete genome sequence of Corynebacterium casei LMG S-19264T (=DSM 44701T), isolated from a smear-ripened cheese.</title>
        <authorList>
            <consortium name="US DOE Joint Genome Institute (JGI-PGF)"/>
            <person name="Walter F."/>
            <person name="Albersmeier A."/>
            <person name="Kalinowski J."/>
            <person name="Ruckert C."/>
        </authorList>
    </citation>
    <scope>NUCLEOTIDE SEQUENCE</scope>
    <source>
        <strain evidence="4">CGMCC 1.15254</strain>
    </source>
</reference>
<feature type="signal peptide" evidence="2">
    <location>
        <begin position="1"/>
        <end position="24"/>
    </location>
</feature>
<name>A0A917BTZ0_9PROT</name>
<evidence type="ECO:0000313" key="4">
    <source>
        <dbReference type="EMBL" id="GGF58640.1"/>
    </source>
</evidence>
<sequence length="255" mass="29529">MCRAFKLSAILFLFLSLFTLQAQARPLQLCTHGGFEPYVIQEKNSLTGIDIEIVLAILNNLKQPAEIKAYPWKRLISLIENGECDMGFSLFDTDERRDFARYLFTVPIHYSTFSVFVRRSNPLKFNRISDFFNLRIAHNRGFALSVGFEQAIADGKIKRMQFDNAKSAIKMLESGRIDAIIDNEARFRYYLKKHNKLGEIKSLNIPFMPHQPAFLVLSRKSDMPDIDEIRRRFETELKTLHLNGTILAISNKYLN</sequence>
<dbReference type="InterPro" id="IPR001638">
    <property type="entry name" value="Solute-binding_3/MltF_N"/>
</dbReference>
<dbReference type="Pfam" id="PF00497">
    <property type="entry name" value="SBP_bac_3"/>
    <property type="match status" value="1"/>
</dbReference>
<dbReference type="Proteomes" id="UP000632498">
    <property type="component" value="Unassembled WGS sequence"/>
</dbReference>
<dbReference type="SUPFAM" id="SSF53850">
    <property type="entry name" value="Periplasmic binding protein-like II"/>
    <property type="match status" value="1"/>
</dbReference>
<feature type="domain" description="Solute-binding protein family 3/N-terminal" evidence="3">
    <location>
        <begin position="26"/>
        <end position="255"/>
    </location>
</feature>
<gene>
    <name evidence="4" type="ORF">GCM10011332_10250</name>
</gene>
<dbReference type="Gene3D" id="3.40.190.10">
    <property type="entry name" value="Periplasmic binding protein-like II"/>
    <property type="match status" value="2"/>
</dbReference>
<keyword evidence="1 2" id="KW-0732">Signal</keyword>
<protein>
    <submittedName>
        <fullName evidence="4">Cystine transporter subunit</fullName>
    </submittedName>
</protein>
<comment type="caution">
    <text evidence="4">The sequence shown here is derived from an EMBL/GenBank/DDBJ whole genome shotgun (WGS) entry which is preliminary data.</text>
</comment>
<accession>A0A917BTZ0</accession>
<dbReference type="PANTHER" id="PTHR35936">
    <property type="entry name" value="MEMBRANE-BOUND LYTIC MUREIN TRANSGLYCOSYLASE F"/>
    <property type="match status" value="1"/>
</dbReference>
<proteinExistence type="predicted"/>
<feature type="chain" id="PRO_5037894532" evidence="2">
    <location>
        <begin position="25"/>
        <end position="255"/>
    </location>
</feature>